<feature type="region of interest" description="Disordered" evidence="1">
    <location>
        <begin position="198"/>
        <end position="257"/>
    </location>
</feature>
<dbReference type="SMART" id="SM00749">
    <property type="entry name" value="BON"/>
    <property type="match status" value="2"/>
</dbReference>
<keyword evidence="4" id="KW-1185">Reference proteome</keyword>
<dbReference type="PANTHER" id="PTHR34606:SF15">
    <property type="entry name" value="BON DOMAIN-CONTAINING PROTEIN"/>
    <property type="match status" value="1"/>
</dbReference>
<feature type="domain" description="BON" evidence="2">
    <location>
        <begin position="127"/>
        <end position="197"/>
    </location>
</feature>
<evidence type="ECO:0000313" key="3">
    <source>
        <dbReference type="EMBL" id="MFC0592505.1"/>
    </source>
</evidence>
<feature type="compositionally biased region" description="Low complexity" evidence="1">
    <location>
        <begin position="214"/>
        <end position="231"/>
    </location>
</feature>
<dbReference type="InterPro" id="IPR014004">
    <property type="entry name" value="Transpt-assoc_nodulatn_dom_bac"/>
</dbReference>
<dbReference type="Gene3D" id="3.40.1520.20">
    <property type="match status" value="1"/>
</dbReference>
<dbReference type="InterPro" id="IPR051686">
    <property type="entry name" value="Lipoprotein_DolP"/>
</dbReference>
<organism evidence="3 4">
    <name type="scientific">Ottowia pentelensis</name>
    <dbReference type="NCBI Taxonomy" id="511108"/>
    <lineage>
        <taxon>Bacteria</taxon>
        <taxon>Pseudomonadati</taxon>
        <taxon>Pseudomonadota</taxon>
        <taxon>Betaproteobacteria</taxon>
        <taxon>Burkholderiales</taxon>
        <taxon>Comamonadaceae</taxon>
        <taxon>Ottowia</taxon>
    </lineage>
</organism>
<comment type="caution">
    <text evidence="3">The sequence shown here is derived from an EMBL/GenBank/DDBJ whole genome shotgun (WGS) entry which is preliminary data.</text>
</comment>
<sequence>MTNRMQRWMALGLVLGTLALGGCAVAVVGGAAAAGGLVATDRRSTATQLADQSIELRASSRVNDALGERRGHVSITSYFRKVLITGEVATAQDRQLAAEAVRGTPDVVGVINELAVMPDTSIAQRSEDTVLTGKVKAKLIDANGVPANSIKVLTERGTVYLMGRLTQREEALATEVARTVPGVQRVVRIIDNISEQAALHPADSTGTTPPPAPVTTVPSSGAGAAPGAAPAVEVHPVSQPTVIQQPPVEVRPLPPAK</sequence>
<proteinExistence type="predicted"/>
<protein>
    <submittedName>
        <fullName evidence="3">BON domain-containing protein</fullName>
    </submittedName>
</protein>
<accession>A0ABV6PRR5</accession>
<evidence type="ECO:0000313" key="4">
    <source>
        <dbReference type="Proteomes" id="UP001589834"/>
    </source>
</evidence>
<dbReference type="Proteomes" id="UP001589834">
    <property type="component" value="Unassembled WGS sequence"/>
</dbReference>
<name>A0ABV6PRR5_9BURK</name>
<dbReference type="Pfam" id="PF04972">
    <property type="entry name" value="BON"/>
    <property type="match status" value="2"/>
</dbReference>
<dbReference type="EMBL" id="JBHLTN010000014">
    <property type="protein sequence ID" value="MFC0592505.1"/>
    <property type="molecule type" value="Genomic_DNA"/>
</dbReference>
<evidence type="ECO:0000256" key="1">
    <source>
        <dbReference type="SAM" id="MobiDB-lite"/>
    </source>
</evidence>
<reference evidence="3 4" key="1">
    <citation type="submission" date="2024-09" db="EMBL/GenBank/DDBJ databases">
        <authorList>
            <person name="Sun Q."/>
            <person name="Mori K."/>
        </authorList>
    </citation>
    <scope>NUCLEOTIDE SEQUENCE [LARGE SCALE GENOMIC DNA]</scope>
    <source>
        <strain evidence="3 4">NCAIM B.02336</strain>
    </source>
</reference>
<feature type="domain" description="BON" evidence="2">
    <location>
        <begin position="50"/>
        <end position="118"/>
    </location>
</feature>
<gene>
    <name evidence="3" type="ORF">ACFFGG_08050</name>
</gene>
<dbReference type="PROSITE" id="PS51257">
    <property type="entry name" value="PROKAR_LIPOPROTEIN"/>
    <property type="match status" value="1"/>
</dbReference>
<evidence type="ECO:0000259" key="2">
    <source>
        <dbReference type="PROSITE" id="PS50914"/>
    </source>
</evidence>
<dbReference type="InterPro" id="IPR007055">
    <property type="entry name" value="BON_dom"/>
</dbReference>
<dbReference type="PROSITE" id="PS50914">
    <property type="entry name" value="BON"/>
    <property type="match status" value="2"/>
</dbReference>
<dbReference type="PANTHER" id="PTHR34606">
    <property type="entry name" value="BON DOMAIN-CONTAINING PROTEIN"/>
    <property type="match status" value="1"/>
</dbReference>
<dbReference type="RefSeq" id="WP_377481921.1">
    <property type="nucleotide sequence ID" value="NZ_JBHLTN010000014.1"/>
</dbReference>